<dbReference type="OrthoDB" id="637682at2759"/>
<dbReference type="PANTHER" id="PTHR13068:SF236">
    <property type="entry name" value="OS02G0749800 PROTEIN"/>
    <property type="match status" value="1"/>
</dbReference>
<dbReference type="FunCoup" id="A0A200PVM6">
    <property type="interactions" value="340"/>
</dbReference>
<comment type="caution">
    <text evidence="4">The sequence shown here is derived from an EMBL/GenBank/DDBJ whole genome shotgun (WGS) entry which is preliminary data.</text>
</comment>
<dbReference type="InterPro" id="IPR038538">
    <property type="entry name" value="MTERF_sf"/>
</dbReference>
<gene>
    <name evidence="4" type="ORF">BVC80_9099g63</name>
</gene>
<accession>A0A200PVM6</accession>
<reference evidence="4 5" key="1">
    <citation type="journal article" date="2017" name="Mol. Plant">
        <title>The Genome of Medicinal Plant Macleaya cordata Provides New Insights into Benzylisoquinoline Alkaloids Metabolism.</title>
        <authorList>
            <person name="Liu X."/>
            <person name="Liu Y."/>
            <person name="Huang P."/>
            <person name="Ma Y."/>
            <person name="Qing Z."/>
            <person name="Tang Q."/>
            <person name="Cao H."/>
            <person name="Cheng P."/>
            <person name="Zheng Y."/>
            <person name="Yuan Z."/>
            <person name="Zhou Y."/>
            <person name="Liu J."/>
            <person name="Tang Z."/>
            <person name="Zhuo Y."/>
            <person name="Zhang Y."/>
            <person name="Yu L."/>
            <person name="Huang J."/>
            <person name="Yang P."/>
            <person name="Peng Q."/>
            <person name="Zhang J."/>
            <person name="Jiang W."/>
            <person name="Zhang Z."/>
            <person name="Lin K."/>
            <person name="Ro D.K."/>
            <person name="Chen X."/>
            <person name="Xiong X."/>
            <person name="Shang Y."/>
            <person name="Huang S."/>
            <person name="Zeng J."/>
        </authorList>
    </citation>
    <scope>NUCLEOTIDE SEQUENCE [LARGE SCALE GENOMIC DNA]</scope>
    <source>
        <strain evidence="5">cv. BLH2017</strain>
        <tissue evidence="4">Root</tissue>
    </source>
</reference>
<dbReference type="AlphaFoldDB" id="A0A200PVM6"/>
<dbReference type="Proteomes" id="UP000195402">
    <property type="component" value="Unassembled WGS sequence"/>
</dbReference>
<dbReference type="InterPro" id="IPR003690">
    <property type="entry name" value="MTERF"/>
</dbReference>
<keyword evidence="2" id="KW-0805">Transcription regulation</keyword>
<keyword evidence="5" id="KW-1185">Reference proteome</keyword>
<protein>
    <submittedName>
        <fullName evidence="4">Mitochodrial transcription termination factor-related</fullName>
    </submittedName>
</protein>
<dbReference type="FunFam" id="1.25.70.10:FF:000001">
    <property type="entry name" value="Mitochondrial transcription termination factor-like"/>
    <property type="match status" value="1"/>
</dbReference>
<evidence type="ECO:0000313" key="5">
    <source>
        <dbReference type="Proteomes" id="UP000195402"/>
    </source>
</evidence>
<dbReference type="GO" id="GO:0006353">
    <property type="term" value="P:DNA-templated transcription termination"/>
    <property type="evidence" value="ECO:0007669"/>
    <property type="project" value="UniProtKB-KW"/>
</dbReference>
<dbReference type="PANTHER" id="PTHR13068">
    <property type="entry name" value="CGI-12 PROTEIN-RELATED"/>
    <property type="match status" value="1"/>
</dbReference>
<proteinExistence type="inferred from homology"/>
<sequence length="409" mass="46758">MLRVLYRDLRHYITTREPTTIHFNLFGVLQNENAFRKSISKIPESTNPPSITVDSLINSCGLPPKTAPSAAKKVRLYSTEKADSVISLFESYGLTKIHIAKLISQRPELLSYDPNKNLKPKFEFLCGLGFSGPDLPQIIAYDSALLTRSLQNQIMPYFNYLKSYIGTTANILSVLKRWPNIFHYNLEKVLIPNILILQVHGVPDCNISRLLITQPRTLTLKSDRFREIVEMVKKFGFDPSSLMFSNAVRTISGMSKSSWERKLMVYRGFGWSDYDILSAFKRHPYCMNISEEKISRGVEFFLEKLKWKPSEISLRPSVLLLSLEKRIIPRCAVLEILYLKGIIRKKLNLGSVLNMSERDFLEKFVNKYQETIPEVMKAYKGGIEFAGFGEIVEVKESSIKAGIDHVTPS</sequence>
<dbReference type="GO" id="GO:0003676">
    <property type="term" value="F:nucleic acid binding"/>
    <property type="evidence" value="ECO:0007669"/>
    <property type="project" value="InterPro"/>
</dbReference>
<name>A0A200PVM6_MACCD</name>
<keyword evidence="2" id="KW-0804">Transcription</keyword>
<dbReference type="EMBL" id="MVGT01003956">
    <property type="protein sequence ID" value="OVA02268.1"/>
    <property type="molecule type" value="Genomic_DNA"/>
</dbReference>
<dbReference type="Pfam" id="PF02536">
    <property type="entry name" value="mTERF"/>
    <property type="match status" value="2"/>
</dbReference>
<dbReference type="InParanoid" id="A0A200PVM6"/>
<evidence type="ECO:0000256" key="3">
    <source>
        <dbReference type="ARBA" id="ARBA00022946"/>
    </source>
</evidence>
<keyword evidence="2" id="KW-0806">Transcription termination</keyword>
<evidence type="ECO:0000256" key="2">
    <source>
        <dbReference type="ARBA" id="ARBA00022472"/>
    </source>
</evidence>
<comment type="similarity">
    <text evidence="1">Belongs to the mTERF family.</text>
</comment>
<evidence type="ECO:0000256" key="1">
    <source>
        <dbReference type="ARBA" id="ARBA00007692"/>
    </source>
</evidence>
<dbReference type="OMA" id="IFNADCA"/>
<evidence type="ECO:0000313" key="4">
    <source>
        <dbReference type="EMBL" id="OVA02268.1"/>
    </source>
</evidence>
<keyword evidence="3" id="KW-0809">Transit peptide</keyword>
<organism evidence="4 5">
    <name type="scientific">Macleaya cordata</name>
    <name type="common">Five-seeded plume-poppy</name>
    <name type="synonym">Bocconia cordata</name>
    <dbReference type="NCBI Taxonomy" id="56857"/>
    <lineage>
        <taxon>Eukaryota</taxon>
        <taxon>Viridiplantae</taxon>
        <taxon>Streptophyta</taxon>
        <taxon>Embryophyta</taxon>
        <taxon>Tracheophyta</taxon>
        <taxon>Spermatophyta</taxon>
        <taxon>Magnoliopsida</taxon>
        <taxon>Ranunculales</taxon>
        <taxon>Papaveraceae</taxon>
        <taxon>Papaveroideae</taxon>
        <taxon>Macleaya</taxon>
    </lineage>
</organism>
<dbReference type="Gene3D" id="1.25.70.10">
    <property type="entry name" value="Transcription termination factor 3, mitochondrial"/>
    <property type="match status" value="1"/>
</dbReference>
<dbReference type="SMART" id="SM00733">
    <property type="entry name" value="Mterf"/>
    <property type="match status" value="6"/>
</dbReference>